<evidence type="ECO:0000256" key="7">
    <source>
        <dbReference type="ARBA" id="ARBA00022840"/>
    </source>
</evidence>
<dbReference type="EMBL" id="SOCQ01000026">
    <property type="protein sequence ID" value="TDV36778.1"/>
    <property type="molecule type" value="Genomic_DNA"/>
</dbReference>
<keyword evidence="7 16" id="KW-0067">ATP-binding</keyword>
<evidence type="ECO:0000256" key="6">
    <source>
        <dbReference type="ARBA" id="ARBA00022741"/>
    </source>
</evidence>
<dbReference type="Pfam" id="PF00005">
    <property type="entry name" value="ABC_tran"/>
    <property type="match status" value="1"/>
</dbReference>
<evidence type="ECO:0000256" key="4">
    <source>
        <dbReference type="ARBA" id="ARBA00022519"/>
    </source>
</evidence>
<dbReference type="SMART" id="SM00382">
    <property type="entry name" value="AAA"/>
    <property type="match status" value="1"/>
</dbReference>
<evidence type="ECO:0000256" key="10">
    <source>
        <dbReference type="ARBA" id="ARBA00023136"/>
    </source>
</evidence>
<comment type="similarity">
    <text evidence="11">Belongs to the ABC transporter superfamily. Macrolide exporter (TC 3.A.1.122) family.</text>
</comment>
<evidence type="ECO:0000256" key="9">
    <source>
        <dbReference type="ARBA" id="ARBA00022989"/>
    </source>
</evidence>
<keyword evidence="9 14" id="KW-1133">Transmembrane helix</keyword>
<sequence length="672" mass="73222">MSSANDLRGVTPNPVDEELPVTPLLSLEGVQRWFADGEARTQVLRDVNLAIAAGEMVAIVGPSGSGKSSLMNILGCLDRPSAGRYCINGVDVAGMSSDELATLRREHFGFIFQRFHLLAHLSAEANVQVPAIYADQPFIAHQQKARALLQRLGLGQRMQHRPGQLSGGQQQRVSIARALINGGAVILADEPTGSLDSRSGEEVMAILRELHCSGHTIIIVTHDAQVAQHADRIIEIHDGEIVADQLNAERKASAVQLTEPDESTQDRQRDGAAAHWRRFSEAFKMAWISLHSHRMRTLLTMLGIIIGIASVVSVVALGQGAQTRVLRDISAMGTNTIDVYPGKDWGDEQAASIRTLQPVDLRIIQAQFWVDSVSAMVNGSRTIRYRNQHVSATVNGVSQDYFQVMGIRMSQGAVFSAYDVLRRGQTLVIDHNTRQRLFKDWEQPLGQVILVGGLPCTVVGVMESRDDGFSGPSLQVYLPYTTVMGRLLGQSHFNSIKVRLKDQVASPAAEQALQTLLVARHGRADFFLSSSDSILKIVQKTTDTLKLLISAVAFISLLVGGIGVMNIMLVSVTERTREIGIRMAVGARRADILQQFLIEAVLVCLLGGLLGVLLSLLISQVFGYFVQTIVMEFTALAMISACMCSLLVGVLFGYIPARNAARLDPIQALSRE</sequence>
<evidence type="ECO:0000256" key="8">
    <source>
        <dbReference type="ARBA" id="ARBA00022967"/>
    </source>
</evidence>
<dbReference type="Proteomes" id="UP000295804">
    <property type="component" value="Unassembled WGS sequence"/>
</dbReference>
<evidence type="ECO:0000313" key="16">
    <source>
        <dbReference type="EMBL" id="TDV36778.1"/>
    </source>
</evidence>
<evidence type="ECO:0000256" key="2">
    <source>
        <dbReference type="ARBA" id="ARBA00022448"/>
    </source>
</evidence>
<feature type="transmembrane region" description="Helical" evidence="14">
    <location>
        <begin position="298"/>
        <end position="318"/>
    </location>
</feature>
<keyword evidence="4" id="KW-0997">Cell inner membrane</keyword>
<evidence type="ECO:0000259" key="15">
    <source>
        <dbReference type="PROSITE" id="PS50893"/>
    </source>
</evidence>
<dbReference type="InterPro" id="IPR017911">
    <property type="entry name" value="MacB-like_ATP-bd"/>
</dbReference>
<dbReference type="GO" id="GO:1902495">
    <property type="term" value="C:transmembrane transporter complex"/>
    <property type="evidence" value="ECO:0007669"/>
    <property type="project" value="UniProtKB-ARBA"/>
</dbReference>
<gene>
    <name evidence="16" type="ORF">EDF87_12692</name>
</gene>
<reference evidence="16 17" key="1">
    <citation type="submission" date="2019-03" db="EMBL/GenBank/DDBJ databases">
        <title>Genomic analyses of the natural microbiome of Caenorhabditis elegans.</title>
        <authorList>
            <person name="Samuel B."/>
        </authorList>
    </citation>
    <scope>NUCLEOTIDE SEQUENCE [LARGE SCALE GENOMIC DNA]</scope>
    <source>
        <strain evidence="16 17">BIGb0525</strain>
    </source>
</reference>
<evidence type="ECO:0000256" key="3">
    <source>
        <dbReference type="ARBA" id="ARBA00022475"/>
    </source>
</evidence>
<name>A0A4R7UQP9_9PSED</name>
<dbReference type="FunFam" id="3.40.50.300:FF:000032">
    <property type="entry name" value="Export ABC transporter ATP-binding protein"/>
    <property type="match status" value="1"/>
</dbReference>
<dbReference type="InterPro" id="IPR003593">
    <property type="entry name" value="AAA+_ATPase"/>
</dbReference>
<keyword evidence="2" id="KW-0813">Transport</keyword>
<evidence type="ECO:0000256" key="14">
    <source>
        <dbReference type="SAM" id="Phobius"/>
    </source>
</evidence>
<keyword evidence="5 14" id="KW-0812">Transmembrane</keyword>
<evidence type="ECO:0000256" key="13">
    <source>
        <dbReference type="ARBA" id="ARBA00041199"/>
    </source>
</evidence>
<feature type="transmembrane region" description="Helical" evidence="14">
    <location>
        <begin position="592"/>
        <end position="618"/>
    </location>
</feature>
<feature type="transmembrane region" description="Helical" evidence="14">
    <location>
        <begin position="624"/>
        <end position="655"/>
    </location>
</feature>
<dbReference type="PANTHER" id="PTHR30572:SF14">
    <property type="entry name" value="MACROLIDE EXPORT ATP-BINDING_PERMEASE PROTEIN MACB"/>
    <property type="match status" value="1"/>
</dbReference>
<dbReference type="Gene3D" id="3.40.50.300">
    <property type="entry name" value="P-loop containing nucleotide triphosphate hydrolases"/>
    <property type="match status" value="1"/>
</dbReference>
<protein>
    <recommendedName>
        <fullName evidence="13">Pyoverdine export ATP-binding/permease protein PvdT</fullName>
    </recommendedName>
</protein>
<keyword evidence="10 14" id="KW-0472">Membrane</keyword>
<dbReference type="InterPro" id="IPR017871">
    <property type="entry name" value="ABC_transporter-like_CS"/>
</dbReference>
<dbReference type="GO" id="GO:0022857">
    <property type="term" value="F:transmembrane transporter activity"/>
    <property type="evidence" value="ECO:0007669"/>
    <property type="project" value="UniProtKB-ARBA"/>
</dbReference>
<evidence type="ECO:0000256" key="5">
    <source>
        <dbReference type="ARBA" id="ARBA00022692"/>
    </source>
</evidence>
<accession>A0A4R7UQP9</accession>
<comment type="subcellular location">
    <subcellularLocation>
        <location evidence="1">Cell inner membrane</location>
        <topology evidence="1">Multi-pass membrane protein</topology>
    </subcellularLocation>
</comment>
<dbReference type="InterPro" id="IPR003439">
    <property type="entry name" value="ABC_transporter-like_ATP-bd"/>
</dbReference>
<dbReference type="InterPro" id="IPR003838">
    <property type="entry name" value="ABC3_permease_C"/>
</dbReference>
<comment type="subunit">
    <text evidence="12">Part of the tripartite efflux system PvdRT-OpmQ, which is composed of an inner membrane component with both ATPase and permease domains, PvdT, a periplasmic membrane fusion protein, PvdR, and an outer membrane component, OpmQ.</text>
</comment>
<dbReference type="InterPro" id="IPR050250">
    <property type="entry name" value="Macrolide_Exporter_MacB"/>
</dbReference>
<comment type="caution">
    <text evidence="16">The sequence shown here is derived from an EMBL/GenBank/DDBJ whole genome shotgun (WGS) entry which is preliminary data.</text>
</comment>
<evidence type="ECO:0000256" key="12">
    <source>
        <dbReference type="ARBA" id="ARBA00038838"/>
    </source>
</evidence>
<dbReference type="PROSITE" id="PS50893">
    <property type="entry name" value="ABC_TRANSPORTER_2"/>
    <property type="match status" value="1"/>
</dbReference>
<keyword evidence="6" id="KW-0547">Nucleotide-binding</keyword>
<keyword evidence="8" id="KW-1278">Translocase</keyword>
<dbReference type="GO" id="GO:0005524">
    <property type="term" value="F:ATP binding"/>
    <property type="evidence" value="ECO:0007669"/>
    <property type="project" value="UniProtKB-KW"/>
</dbReference>
<evidence type="ECO:0000256" key="1">
    <source>
        <dbReference type="ARBA" id="ARBA00004429"/>
    </source>
</evidence>
<dbReference type="CDD" id="cd03255">
    <property type="entry name" value="ABC_MJ0796_LolCDE_FtsE"/>
    <property type="match status" value="1"/>
</dbReference>
<dbReference type="Pfam" id="PF02687">
    <property type="entry name" value="FtsX"/>
    <property type="match status" value="1"/>
</dbReference>
<dbReference type="SUPFAM" id="SSF52540">
    <property type="entry name" value="P-loop containing nucleoside triphosphate hydrolases"/>
    <property type="match status" value="1"/>
</dbReference>
<dbReference type="RefSeq" id="WP_134178238.1">
    <property type="nucleotide sequence ID" value="NZ_SOCQ01000026.1"/>
</dbReference>
<dbReference type="PANTHER" id="PTHR30572">
    <property type="entry name" value="MEMBRANE COMPONENT OF TRANSPORTER-RELATED"/>
    <property type="match status" value="1"/>
</dbReference>
<evidence type="ECO:0000256" key="11">
    <source>
        <dbReference type="ARBA" id="ARBA00038388"/>
    </source>
</evidence>
<dbReference type="PROSITE" id="PS00211">
    <property type="entry name" value="ABC_TRANSPORTER_1"/>
    <property type="match status" value="1"/>
</dbReference>
<feature type="transmembrane region" description="Helical" evidence="14">
    <location>
        <begin position="547"/>
        <end position="572"/>
    </location>
</feature>
<dbReference type="GO" id="GO:0005886">
    <property type="term" value="C:plasma membrane"/>
    <property type="evidence" value="ECO:0007669"/>
    <property type="project" value="UniProtKB-SubCell"/>
</dbReference>
<feature type="domain" description="ABC transporter" evidence="15">
    <location>
        <begin position="25"/>
        <end position="263"/>
    </location>
</feature>
<organism evidence="16 17">
    <name type="scientific">Pseudomonas helmanticensis</name>
    <dbReference type="NCBI Taxonomy" id="1471381"/>
    <lineage>
        <taxon>Bacteria</taxon>
        <taxon>Pseudomonadati</taxon>
        <taxon>Pseudomonadota</taxon>
        <taxon>Gammaproteobacteria</taxon>
        <taxon>Pseudomonadales</taxon>
        <taxon>Pseudomonadaceae</taxon>
        <taxon>Pseudomonas</taxon>
    </lineage>
</organism>
<dbReference type="AlphaFoldDB" id="A0A4R7UQP9"/>
<dbReference type="Pfam" id="PF12704">
    <property type="entry name" value="MacB_PCD"/>
    <property type="match status" value="1"/>
</dbReference>
<evidence type="ECO:0000313" key="17">
    <source>
        <dbReference type="Proteomes" id="UP000295804"/>
    </source>
</evidence>
<dbReference type="InterPro" id="IPR027417">
    <property type="entry name" value="P-loop_NTPase"/>
</dbReference>
<proteinExistence type="inferred from homology"/>
<keyword evidence="3" id="KW-1003">Cell membrane</keyword>
<dbReference type="InterPro" id="IPR025857">
    <property type="entry name" value="MacB_PCD"/>
</dbReference>
<dbReference type="GO" id="GO:0016887">
    <property type="term" value="F:ATP hydrolysis activity"/>
    <property type="evidence" value="ECO:0007669"/>
    <property type="project" value="InterPro"/>
</dbReference>